<proteinExistence type="predicted"/>
<sequence>MMIKELYDIIIKTEIKWMVLVNFAYDVLKKYNPDQYDYSLDLGLIKKETSVRVDKIKKNLLDALLQAPRGVWRCDPPDNLDSRAVLGEEILSYQNIYLNLEPVLTDITDTRWMIMTGARLRKRVIEIEGEKAEEIFLEIQQGVLMIDGSIDSSTLTWKNSLDKKNLQRYRIRVNETSMRLMAVDPLMKNVFLTGLQFFVEESTITVQAYHTIEPRNGTFVGHAIYPNFILPLRSKDIDENQELSDLVSDVKNFQKYVYMTRSFMGIRDPYKNLTRDEIARYKLDHSQIVPIEKSNTQCKHQSKTITRYFKHVVFEEISSDESDSGKLVVPFIDLQEIVTYPPTPLSGVSIYHKGTRGCKSYLALELMTQNSDERWYEA</sequence>
<protein>
    <submittedName>
        <fullName evidence="1">Uncharacterized protein</fullName>
    </submittedName>
</protein>
<evidence type="ECO:0000313" key="1">
    <source>
        <dbReference type="EMBL" id="KAJ8665002.1"/>
    </source>
</evidence>
<dbReference type="EMBL" id="CM056744">
    <property type="protein sequence ID" value="KAJ8665002.1"/>
    <property type="molecule type" value="Genomic_DNA"/>
</dbReference>
<gene>
    <name evidence="1" type="ORF">QAD02_006664</name>
</gene>
<keyword evidence="2" id="KW-1185">Reference proteome</keyword>
<evidence type="ECO:0000313" key="2">
    <source>
        <dbReference type="Proteomes" id="UP001239111"/>
    </source>
</evidence>
<name>A0ACC2N1W1_9HYME</name>
<accession>A0ACC2N1W1</accession>
<organism evidence="1 2">
    <name type="scientific">Eretmocerus hayati</name>
    <dbReference type="NCBI Taxonomy" id="131215"/>
    <lineage>
        <taxon>Eukaryota</taxon>
        <taxon>Metazoa</taxon>
        <taxon>Ecdysozoa</taxon>
        <taxon>Arthropoda</taxon>
        <taxon>Hexapoda</taxon>
        <taxon>Insecta</taxon>
        <taxon>Pterygota</taxon>
        <taxon>Neoptera</taxon>
        <taxon>Endopterygota</taxon>
        <taxon>Hymenoptera</taxon>
        <taxon>Apocrita</taxon>
        <taxon>Proctotrupomorpha</taxon>
        <taxon>Chalcidoidea</taxon>
        <taxon>Aphelinidae</taxon>
        <taxon>Aphelininae</taxon>
        <taxon>Eretmocerus</taxon>
    </lineage>
</organism>
<dbReference type="Proteomes" id="UP001239111">
    <property type="component" value="Chromosome 4"/>
</dbReference>
<reference evidence="1" key="1">
    <citation type="submission" date="2023-04" db="EMBL/GenBank/DDBJ databases">
        <title>A chromosome-level genome assembly of the parasitoid wasp Eretmocerus hayati.</title>
        <authorList>
            <person name="Zhong Y."/>
            <person name="Liu S."/>
            <person name="Liu Y."/>
        </authorList>
    </citation>
    <scope>NUCLEOTIDE SEQUENCE</scope>
    <source>
        <strain evidence="1">ZJU_SS_LIU_2023</strain>
    </source>
</reference>
<comment type="caution">
    <text evidence="1">The sequence shown here is derived from an EMBL/GenBank/DDBJ whole genome shotgun (WGS) entry which is preliminary data.</text>
</comment>